<dbReference type="NCBIfam" id="TIGR01511">
    <property type="entry name" value="ATPase-IB1_Cu"/>
    <property type="match status" value="1"/>
</dbReference>
<protein>
    <submittedName>
        <fullName evidence="13">Heavy metal translocating P-type ATPase</fullName>
    </submittedName>
</protein>
<feature type="transmembrane region" description="Helical" evidence="11">
    <location>
        <begin position="102"/>
        <end position="124"/>
    </location>
</feature>
<feature type="domain" description="HMA" evidence="12">
    <location>
        <begin position="765"/>
        <end position="829"/>
    </location>
</feature>
<dbReference type="PROSITE" id="PS50846">
    <property type="entry name" value="HMA_2"/>
    <property type="match status" value="2"/>
</dbReference>
<name>A0A9D2UIJ2_9BACT</name>
<dbReference type="GO" id="GO:0005524">
    <property type="term" value="F:ATP binding"/>
    <property type="evidence" value="ECO:0007669"/>
    <property type="project" value="UniProtKB-UniRule"/>
</dbReference>
<dbReference type="NCBIfam" id="TIGR01525">
    <property type="entry name" value="ATPase-IB_hvy"/>
    <property type="match status" value="1"/>
</dbReference>
<dbReference type="InterPro" id="IPR036163">
    <property type="entry name" value="HMA_dom_sf"/>
</dbReference>
<dbReference type="GO" id="GO:0060003">
    <property type="term" value="P:copper ion export"/>
    <property type="evidence" value="ECO:0007669"/>
    <property type="project" value="UniProtKB-ARBA"/>
</dbReference>
<evidence type="ECO:0000259" key="12">
    <source>
        <dbReference type="PROSITE" id="PS50846"/>
    </source>
</evidence>
<dbReference type="GO" id="GO:0005886">
    <property type="term" value="C:plasma membrane"/>
    <property type="evidence" value="ECO:0007669"/>
    <property type="project" value="UniProtKB-SubCell"/>
</dbReference>
<feature type="transmembrane region" description="Helical" evidence="11">
    <location>
        <begin position="161"/>
        <end position="180"/>
    </location>
</feature>
<feature type="transmembrane region" description="Helical" evidence="11">
    <location>
        <begin position="686"/>
        <end position="705"/>
    </location>
</feature>
<dbReference type="Pfam" id="PF00403">
    <property type="entry name" value="HMA"/>
    <property type="match status" value="2"/>
</dbReference>
<dbReference type="SFLD" id="SFLDG00002">
    <property type="entry name" value="C1.7:_P-type_atpase_like"/>
    <property type="match status" value="1"/>
</dbReference>
<evidence type="ECO:0000313" key="13">
    <source>
        <dbReference type="EMBL" id="HJD53082.1"/>
    </source>
</evidence>
<dbReference type="GO" id="GO:0016887">
    <property type="term" value="F:ATP hydrolysis activity"/>
    <property type="evidence" value="ECO:0007669"/>
    <property type="project" value="InterPro"/>
</dbReference>
<evidence type="ECO:0000256" key="8">
    <source>
        <dbReference type="ARBA" id="ARBA00022967"/>
    </source>
</evidence>
<dbReference type="Proteomes" id="UP000787625">
    <property type="component" value="Unassembled WGS sequence"/>
</dbReference>
<keyword evidence="7 11" id="KW-0067">ATP-binding</keyword>
<dbReference type="SUPFAM" id="SSF55008">
    <property type="entry name" value="HMA, heavy metal-associated domain"/>
    <property type="match status" value="2"/>
</dbReference>
<dbReference type="EMBL" id="DWUP01000106">
    <property type="protein sequence ID" value="HJD53082.1"/>
    <property type="molecule type" value="Genomic_DNA"/>
</dbReference>
<dbReference type="InterPro" id="IPR017969">
    <property type="entry name" value="Heavy-metal-associated_CS"/>
</dbReference>
<dbReference type="SUPFAM" id="SSF56784">
    <property type="entry name" value="HAD-like"/>
    <property type="match status" value="1"/>
</dbReference>
<gene>
    <name evidence="13" type="ORF">IAA93_05100</name>
</gene>
<dbReference type="CDD" id="cd00371">
    <property type="entry name" value="HMA"/>
    <property type="match status" value="2"/>
</dbReference>
<dbReference type="Pfam" id="PF00122">
    <property type="entry name" value="E1-E2_ATPase"/>
    <property type="match status" value="1"/>
</dbReference>
<dbReference type="InterPro" id="IPR018303">
    <property type="entry name" value="ATPase_P-typ_P_site"/>
</dbReference>
<evidence type="ECO:0000256" key="5">
    <source>
        <dbReference type="ARBA" id="ARBA00022723"/>
    </source>
</evidence>
<dbReference type="AlphaFoldDB" id="A0A9D2UIJ2"/>
<dbReference type="InterPro" id="IPR023299">
    <property type="entry name" value="ATPase_P-typ_cyto_dom_N"/>
</dbReference>
<evidence type="ECO:0000256" key="7">
    <source>
        <dbReference type="ARBA" id="ARBA00022840"/>
    </source>
</evidence>
<dbReference type="SUPFAM" id="SSF81653">
    <property type="entry name" value="Calcium ATPase, transduction domain A"/>
    <property type="match status" value="1"/>
</dbReference>
<evidence type="ECO:0000313" key="14">
    <source>
        <dbReference type="Proteomes" id="UP000787625"/>
    </source>
</evidence>
<dbReference type="InterPro" id="IPR044492">
    <property type="entry name" value="P_typ_ATPase_HD_dom"/>
</dbReference>
<dbReference type="InterPro" id="IPR027256">
    <property type="entry name" value="P-typ_ATPase_IB"/>
</dbReference>
<keyword evidence="3 11" id="KW-1003">Cell membrane</keyword>
<dbReference type="InterPro" id="IPR008250">
    <property type="entry name" value="ATPase_P-typ_transduc_dom_A_sf"/>
</dbReference>
<dbReference type="InterPro" id="IPR036412">
    <property type="entry name" value="HAD-like_sf"/>
</dbReference>
<dbReference type="PRINTS" id="PR00119">
    <property type="entry name" value="CATATPASE"/>
</dbReference>
<evidence type="ECO:0000256" key="11">
    <source>
        <dbReference type="RuleBase" id="RU362081"/>
    </source>
</evidence>
<keyword evidence="4 11" id="KW-0812">Transmembrane</keyword>
<dbReference type="InterPro" id="IPR059000">
    <property type="entry name" value="ATPase_P-type_domA"/>
</dbReference>
<dbReference type="InterPro" id="IPR006121">
    <property type="entry name" value="HMA_dom"/>
</dbReference>
<sequence length="833" mass="88686">MGKSDDNGFCCRATFPVVGMSCAACAARVNKILSKQHGVVEANVNYATATVQVTFDPRECSPEVMRRAVEDGGYGLVIDGAGDAGSAESRRRREYVRLKRQTIGAAMLSVIIMAVSMAWGGNLWADCTSWVLASVVLFVFGRRFFVNAWKQLVHGTANMDTLVANSTGIAYLFSVFNLLFPDFWRQRGIEPHLYFEAAGMIVAFILLGRLLEDRAKHKTSAAIRKLSGLRPRTVTLATEDGERTVSVENTRPGDIVIVKPGERIAVDGVVIDGESYVDESMLNGEPLPGAKHEGDTVYAGSVNQRGTFRFRAAKTGSDTMLAQIIRMVEDAQGSKAPVQKLVDRVAGIFVPAVITIALMVFVAWWVLADSEGFVRGLHAMMTVMIIACPCALGLATPTALIVGIGKGAESGILVKDAISLETARRVDTVLLDKTGTVTEGHPSVTDTMWVEGRESTRPLFAVLERSSGHPLAEAVAEAFGTGDGVRPDSFESVTGMGVRGIVGGRHCLAGSASLLREGGVPLPRSLADAARRWSDEAKTVVWFAVDGEAVGVAAITDRIKPSSPAAIGHLTEMGIDVHMLTGDSEDAARAVAAKAGIRHCHAAMLPDGKAQFVKRLQAEGHVVAMAGDGINDSAALATADLSIAMGKGSDIAMETAMITLLSSDLGKIAEAIRLSQLTIRTVRQNLFWAFVYNIIAIPVAAGALYPLTGHLLDPMIGGAAMAMSSVSVVTNSLRLKRKSIHAGGRADAVPAGQETGQTNVKPNKMKQQFKVEGMMCNNCRTHVEKALNSLDGVTATVTLNPPMAVIESGRELTLDEVQAVVSEKAGDYRVSRM</sequence>
<feature type="transmembrane region" description="Helical" evidence="11">
    <location>
        <begin position="345"/>
        <end position="367"/>
    </location>
</feature>
<dbReference type="InterPro" id="IPR023298">
    <property type="entry name" value="ATPase_P-typ_TM_dom_sf"/>
</dbReference>
<reference evidence="13" key="2">
    <citation type="submission" date="2021-04" db="EMBL/GenBank/DDBJ databases">
        <authorList>
            <person name="Gilroy R."/>
        </authorList>
    </citation>
    <scope>NUCLEOTIDE SEQUENCE</scope>
    <source>
        <strain evidence="13">MalCec1-1739</strain>
    </source>
</reference>
<dbReference type="SFLD" id="SFLDS00003">
    <property type="entry name" value="Haloacid_Dehalogenase"/>
    <property type="match status" value="1"/>
</dbReference>
<dbReference type="Gene3D" id="3.30.70.100">
    <property type="match status" value="2"/>
</dbReference>
<organism evidence="13 14">
    <name type="scientific">Candidatus Avibacteroides avistercoris</name>
    <dbReference type="NCBI Taxonomy" id="2840690"/>
    <lineage>
        <taxon>Bacteria</taxon>
        <taxon>Pseudomonadati</taxon>
        <taxon>Bacteroidota</taxon>
        <taxon>Bacteroidia</taxon>
        <taxon>Bacteroidales</taxon>
        <taxon>Bacteroidaceae</taxon>
        <taxon>Bacteroidaceae incertae sedis</taxon>
        <taxon>Candidatus Avibacteroides</taxon>
    </lineage>
</organism>
<feature type="transmembrane region" description="Helical" evidence="11">
    <location>
        <begin position="711"/>
        <end position="730"/>
    </location>
</feature>
<keyword evidence="5 11" id="KW-0479">Metal-binding</keyword>
<dbReference type="PRINTS" id="PR00943">
    <property type="entry name" value="CUATPASE"/>
</dbReference>
<dbReference type="Gene3D" id="2.70.150.10">
    <property type="entry name" value="Calcium-transporting ATPase, cytoplasmic transduction domain A"/>
    <property type="match status" value="1"/>
</dbReference>
<evidence type="ECO:0000256" key="9">
    <source>
        <dbReference type="ARBA" id="ARBA00022989"/>
    </source>
</evidence>
<feature type="domain" description="HMA" evidence="12">
    <location>
        <begin position="11"/>
        <end position="77"/>
    </location>
</feature>
<dbReference type="Gene3D" id="3.40.1110.10">
    <property type="entry name" value="Calcium-transporting ATPase, cytoplasmic domain N"/>
    <property type="match status" value="1"/>
</dbReference>
<evidence type="ECO:0000256" key="6">
    <source>
        <dbReference type="ARBA" id="ARBA00022741"/>
    </source>
</evidence>
<comment type="subcellular location">
    <subcellularLocation>
        <location evidence="1">Cell membrane</location>
        <topology evidence="1">Multi-pass membrane protein</topology>
    </subcellularLocation>
</comment>
<dbReference type="PROSITE" id="PS01047">
    <property type="entry name" value="HMA_1"/>
    <property type="match status" value="2"/>
</dbReference>
<keyword evidence="9 11" id="KW-1133">Transmembrane helix</keyword>
<proteinExistence type="inferred from homology"/>
<evidence type="ECO:0000256" key="1">
    <source>
        <dbReference type="ARBA" id="ARBA00004651"/>
    </source>
</evidence>
<evidence type="ECO:0000256" key="4">
    <source>
        <dbReference type="ARBA" id="ARBA00022692"/>
    </source>
</evidence>
<feature type="transmembrane region" description="Helical" evidence="11">
    <location>
        <begin position="379"/>
        <end position="405"/>
    </location>
</feature>
<dbReference type="GO" id="GO:0055070">
    <property type="term" value="P:copper ion homeostasis"/>
    <property type="evidence" value="ECO:0007669"/>
    <property type="project" value="TreeGrafter"/>
</dbReference>
<dbReference type="SUPFAM" id="SSF81665">
    <property type="entry name" value="Calcium ATPase, transmembrane domain M"/>
    <property type="match status" value="1"/>
</dbReference>
<reference evidence="13" key="1">
    <citation type="journal article" date="2021" name="PeerJ">
        <title>Extensive microbial diversity within the chicken gut microbiome revealed by metagenomics and culture.</title>
        <authorList>
            <person name="Gilroy R."/>
            <person name="Ravi A."/>
            <person name="Getino M."/>
            <person name="Pursley I."/>
            <person name="Horton D.L."/>
            <person name="Alikhan N.F."/>
            <person name="Baker D."/>
            <person name="Gharbi K."/>
            <person name="Hall N."/>
            <person name="Watson M."/>
            <person name="Adriaenssens E.M."/>
            <person name="Foster-Nyarko E."/>
            <person name="Jarju S."/>
            <person name="Secka A."/>
            <person name="Antonio M."/>
            <person name="Oren A."/>
            <person name="Chaudhuri R.R."/>
            <person name="La Ragione R."/>
            <person name="Hildebrand F."/>
            <person name="Pallen M.J."/>
        </authorList>
    </citation>
    <scope>NUCLEOTIDE SEQUENCE</scope>
    <source>
        <strain evidence="13">MalCec1-1739</strain>
    </source>
</reference>
<evidence type="ECO:0000256" key="2">
    <source>
        <dbReference type="ARBA" id="ARBA00006024"/>
    </source>
</evidence>
<dbReference type="CDD" id="cd02094">
    <property type="entry name" value="P-type_ATPase_Cu-like"/>
    <property type="match status" value="1"/>
</dbReference>
<dbReference type="PANTHER" id="PTHR43520:SF8">
    <property type="entry name" value="P-TYPE CU(+) TRANSPORTER"/>
    <property type="match status" value="1"/>
</dbReference>
<comment type="caution">
    <text evidence="13">The sequence shown here is derived from an EMBL/GenBank/DDBJ whole genome shotgun (WGS) entry which is preliminary data.</text>
</comment>
<dbReference type="NCBIfam" id="TIGR01494">
    <property type="entry name" value="ATPase_P-type"/>
    <property type="match status" value="1"/>
</dbReference>
<dbReference type="GO" id="GO:0005507">
    <property type="term" value="F:copper ion binding"/>
    <property type="evidence" value="ECO:0007669"/>
    <property type="project" value="TreeGrafter"/>
</dbReference>
<keyword evidence="10 11" id="KW-0472">Membrane</keyword>
<evidence type="ECO:0000256" key="10">
    <source>
        <dbReference type="ARBA" id="ARBA00023136"/>
    </source>
</evidence>
<dbReference type="InterPro" id="IPR023214">
    <property type="entry name" value="HAD_sf"/>
</dbReference>
<evidence type="ECO:0000256" key="3">
    <source>
        <dbReference type="ARBA" id="ARBA00022475"/>
    </source>
</evidence>
<feature type="transmembrane region" description="Helical" evidence="11">
    <location>
        <begin position="192"/>
        <end position="211"/>
    </location>
</feature>
<dbReference type="Pfam" id="PF00702">
    <property type="entry name" value="Hydrolase"/>
    <property type="match status" value="1"/>
</dbReference>
<dbReference type="SFLD" id="SFLDF00027">
    <property type="entry name" value="p-type_atpase"/>
    <property type="match status" value="1"/>
</dbReference>
<dbReference type="Gene3D" id="3.40.50.1000">
    <property type="entry name" value="HAD superfamily/HAD-like"/>
    <property type="match status" value="1"/>
</dbReference>
<dbReference type="FunFam" id="2.70.150.10:FF:000020">
    <property type="entry name" value="Copper-exporting P-type ATPase A"/>
    <property type="match status" value="1"/>
</dbReference>
<dbReference type="GO" id="GO:0043682">
    <property type="term" value="F:P-type divalent copper transporter activity"/>
    <property type="evidence" value="ECO:0007669"/>
    <property type="project" value="TreeGrafter"/>
</dbReference>
<feature type="transmembrane region" description="Helical" evidence="11">
    <location>
        <begin position="130"/>
        <end position="149"/>
    </location>
</feature>
<dbReference type="PROSITE" id="PS00154">
    <property type="entry name" value="ATPASE_E1_E2"/>
    <property type="match status" value="1"/>
</dbReference>
<dbReference type="PANTHER" id="PTHR43520">
    <property type="entry name" value="ATP7, ISOFORM B"/>
    <property type="match status" value="1"/>
</dbReference>
<comment type="similarity">
    <text evidence="2 11">Belongs to the cation transport ATPase (P-type) (TC 3.A.3) family. Type IB subfamily.</text>
</comment>
<dbReference type="InterPro" id="IPR001757">
    <property type="entry name" value="P_typ_ATPase"/>
</dbReference>
<keyword evidence="8" id="KW-1278">Translocase</keyword>
<keyword evidence="6 11" id="KW-0547">Nucleotide-binding</keyword>
<accession>A0A9D2UIJ2</accession>